<evidence type="ECO:0000256" key="1">
    <source>
        <dbReference type="SAM" id="Phobius"/>
    </source>
</evidence>
<reference evidence="4" key="1">
    <citation type="submission" date="2016-10" db="EMBL/GenBank/DDBJ databases">
        <authorList>
            <person name="Varghese N."/>
            <person name="Submissions S."/>
        </authorList>
    </citation>
    <scope>NUCLEOTIDE SEQUENCE [LARGE SCALE GENOMIC DNA]</scope>
    <source>
        <strain evidence="4">KPR-1</strain>
    </source>
</reference>
<dbReference type="InterPro" id="IPR012495">
    <property type="entry name" value="TadE-like_dom"/>
</dbReference>
<keyword evidence="1" id="KW-0472">Membrane</keyword>
<evidence type="ECO:0000259" key="2">
    <source>
        <dbReference type="Pfam" id="PF07811"/>
    </source>
</evidence>
<organism evidence="3 4">
    <name type="scientific">Bowdeniella nasicola</name>
    <dbReference type="NCBI Taxonomy" id="208480"/>
    <lineage>
        <taxon>Bacteria</taxon>
        <taxon>Bacillati</taxon>
        <taxon>Actinomycetota</taxon>
        <taxon>Actinomycetes</taxon>
        <taxon>Actinomycetales</taxon>
        <taxon>Actinomycetaceae</taxon>
        <taxon>Bowdeniella</taxon>
    </lineage>
</organism>
<proteinExistence type="predicted"/>
<dbReference type="Proteomes" id="UP000199288">
    <property type="component" value="Unassembled WGS sequence"/>
</dbReference>
<feature type="transmembrane region" description="Helical" evidence="1">
    <location>
        <begin position="21"/>
        <end position="42"/>
    </location>
</feature>
<keyword evidence="1" id="KW-0812">Transmembrane</keyword>
<dbReference type="InterPro" id="IPR049790">
    <property type="entry name" value="Rv3655c/TadE"/>
</dbReference>
<sequence>MSPRRSARTTGERGSATVETALVLPVIVMMLAALLVTALAGVQQLSVTEGARAAARALAIGHSPEQARTIAQRVCQCAADITVSEGAWVQVRVRSTSRSVSWLPGLKVSASVTLPAEPGGSP</sequence>
<dbReference type="RefSeq" id="WP_092561699.1">
    <property type="nucleotide sequence ID" value="NZ_FNQV01000003.1"/>
</dbReference>
<feature type="domain" description="TadE-like" evidence="2">
    <location>
        <begin position="14"/>
        <end position="56"/>
    </location>
</feature>
<dbReference type="Pfam" id="PF07811">
    <property type="entry name" value="TadE"/>
    <property type="match status" value="1"/>
</dbReference>
<accession>A0A1H3WYQ6</accession>
<dbReference type="NCBIfam" id="NF041390">
    <property type="entry name" value="TadE_Rv3655c"/>
    <property type="match status" value="1"/>
</dbReference>
<protein>
    <submittedName>
        <fullName evidence="3">TadE-like protein</fullName>
    </submittedName>
</protein>
<name>A0A1H3WYQ6_9ACTO</name>
<dbReference type="AlphaFoldDB" id="A0A1H3WYQ6"/>
<evidence type="ECO:0000313" key="3">
    <source>
        <dbReference type="EMBL" id="SDZ91472.1"/>
    </source>
</evidence>
<keyword evidence="4" id="KW-1185">Reference proteome</keyword>
<keyword evidence="1" id="KW-1133">Transmembrane helix</keyword>
<gene>
    <name evidence="3" type="ORF">SAMN02910418_00523</name>
</gene>
<dbReference type="EMBL" id="FNQV01000003">
    <property type="protein sequence ID" value="SDZ91472.1"/>
    <property type="molecule type" value="Genomic_DNA"/>
</dbReference>
<evidence type="ECO:0000313" key="4">
    <source>
        <dbReference type="Proteomes" id="UP000199288"/>
    </source>
</evidence>